<dbReference type="VEuPathDB" id="FungiDB:H257_19208"/>
<protein>
    <submittedName>
        <fullName evidence="2">Uncharacterized protein</fullName>
    </submittedName>
</protein>
<feature type="region of interest" description="Disordered" evidence="1">
    <location>
        <begin position="147"/>
        <end position="188"/>
    </location>
</feature>
<dbReference type="RefSeq" id="XP_009846660.1">
    <property type="nucleotide sequence ID" value="XM_009848358.1"/>
</dbReference>
<name>W4FAM0_APHAT</name>
<dbReference type="OrthoDB" id="79004at2759"/>
<sequence length="253" mass="27446">MSDHEVQPPAEMVLDAATPKAKAGKSKEKKASSETKRSGRWCDESVATLFRLRYDSHLAKMFESKNNAEKKTAYVMLAAELSVAIESDYTFSKLKTTWAMTKPSNPSDTGNAPVAPLPPHYDIMLEFSGSKKGYQRESLMSTDAIITDATNSSDEAQVKREHSSDDDYDSDKPPERRKKREKVTKASSQGGALEAGFLAIKEGLIHLGTSLSATTPSPPPPPASSATLDDVLCAIQGQSDTMAQLLAHLVARK</sequence>
<gene>
    <name evidence="2" type="ORF">H257_19208</name>
</gene>
<reference evidence="2" key="1">
    <citation type="submission" date="2013-12" db="EMBL/GenBank/DDBJ databases">
        <title>The Genome Sequence of Aphanomyces astaci APO3.</title>
        <authorList>
            <consortium name="The Broad Institute Genomics Platform"/>
            <person name="Russ C."/>
            <person name="Tyler B."/>
            <person name="van West P."/>
            <person name="Dieguez-Uribeondo J."/>
            <person name="Young S.K."/>
            <person name="Zeng Q."/>
            <person name="Gargeya S."/>
            <person name="Fitzgerald M."/>
            <person name="Abouelleil A."/>
            <person name="Alvarado L."/>
            <person name="Chapman S.B."/>
            <person name="Gainer-Dewar J."/>
            <person name="Goldberg J."/>
            <person name="Griggs A."/>
            <person name="Gujja S."/>
            <person name="Hansen M."/>
            <person name="Howarth C."/>
            <person name="Imamovic A."/>
            <person name="Ireland A."/>
            <person name="Larimer J."/>
            <person name="McCowan C."/>
            <person name="Murphy C."/>
            <person name="Pearson M."/>
            <person name="Poon T.W."/>
            <person name="Priest M."/>
            <person name="Roberts A."/>
            <person name="Saif S."/>
            <person name="Shea T."/>
            <person name="Sykes S."/>
            <person name="Wortman J."/>
            <person name="Nusbaum C."/>
            <person name="Birren B."/>
        </authorList>
    </citation>
    <scope>NUCLEOTIDE SEQUENCE [LARGE SCALE GENOMIC DNA]</scope>
    <source>
        <strain evidence="2">APO3</strain>
    </source>
</reference>
<dbReference type="AlphaFoldDB" id="W4FAM0"/>
<evidence type="ECO:0000256" key="1">
    <source>
        <dbReference type="SAM" id="MobiDB-lite"/>
    </source>
</evidence>
<accession>W4FAM0</accession>
<organism evidence="2">
    <name type="scientific">Aphanomyces astaci</name>
    <name type="common">Crayfish plague agent</name>
    <dbReference type="NCBI Taxonomy" id="112090"/>
    <lineage>
        <taxon>Eukaryota</taxon>
        <taxon>Sar</taxon>
        <taxon>Stramenopiles</taxon>
        <taxon>Oomycota</taxon>
        <taxon>Saprolegniomycetes</taxon>
        <taxon>Saprolegniales</taxon>
        <taxon>Verrucalvaceae</taxon>
        <taxon>Aphanomyces</taxon>
    </lineage>
</organism>
<dbReference type="EMBL" id="KI913519">
    <property type="protein sequence ID" value="ETV63856.1"/>
    <property type="molecule type" value="Genomic_DNA"/>
</dbReference>
<feature type="region of interest" description="Disordered" evidence="1">
    <location>
        <begin position="1"/>
        <end position="39"/>
    </location>
</feature>
<feature type="compositionally biased region" description="Basic and acidic residues" evidence="1">
    <location>
        <begin position="156"/>
        <end position="174"/>
    </location>
</feature>
<dbReference type="GeneID" id="20821204"/>
<feature type="compositionally biased region" description="Basic and acidic residues" evidence="1">
    <location>
        <begin position="25"/>
        <end position="39"/>
    </location>
</feature>
<evidence type="ECO:0000313" key="2">
    <source>
        <dbReference type="EMBL" id="ETV63856.1"/>
    </source>
</evidence>
<proteinExistence type="predicted"/>